<dbReference type="InterPro" id="IPR015421">
    <property type="entry name" value="PyrdxlP-dep_Trfase_major"/>
</dbReference>
<accession>A0A3B1BPW8</accession>
<name>A0A3B1BPW8_9ZZZZ</name>
<dbReference type="AlphaFoldDB" id="A0A3B1BPW8"/>
<sequence>MTDFTCQKHLFDIPPDVTYLNAAYMSPILKEAAALGQQAVAGKLQPWTMELSNFFEPPRKATALMADMIGAAPDDIAVIPSVSYGMAIAVKNLNILKGQKIILLADQFPSNVYPWQEMAKIYQAEIVTIARPQGGDWTTPLCAAIDQDTAIIACPHAHWTDGSRVDLVKVGQAARRVGAALVLDLTQSLGVMPFSVKDVDPDFMISASYKWLLGPYSYGFIYVAPRHQGGVPIEENWIARKGAEDFARLVDYQGEYERGAGRFSVGERSNFMLTPIAVHALARLNEWGAENIAKYLTGLTDMIADRAQVMGLRTAEKAHRSPHLIGLGFKGAIPEGLSVTLSERNIFVSVRGDNIRIAPHVYNDQDDVEKLFSALEEFR</sequence>
<dbReference type="InterPro" id="IPR015422">
    <property type="entry name" value="PyrdxlP-dep_Trfase_small"/>
</dbReference>
<dbReference type="Pfam" id="PF00266">
    <property type="entry name" value="Aminotran_5"/>
    <property type="match status" value="1"/>
</dbReference>
<dbReference type="SUPFAM" id="SSF53383">
    <property type="entry name" value="PLP-dependent transferases"/>
    <property type="match status" value="1"/>
</dbReference>
<dbReference type="InterPro" id="IPR015424">
    <property type="entry name" value="PyrdxlP-dep_Trfase"/>
</dbReference>
<protein>
    <submittedName>
        <fullName evidence="2">Cysteine desulfurase</fullName>
        <ecNumber evidence="2">2.8.1.7</ecNumber>
    </submittedName>
</protein>
<organism evidence="2">
    <name type="scientific">hydrothermal vent metagenome</name>
    <dbReference type="NCBI Taxonomy" id="652676"/>
    <lineage>
        <taxon>unclassified sequences</taxon>
        <taxon>metagenomes</taxon>
        <taxon>ecological metagenomes</taxon>
    </lineage>
</organism>
<feature type="domain" description="Aminotransferase class V" evidence="1">
    <location>
        <begin position="60"/>
        <end position="354"/>
    </location>
</feature>
<dbReference type="InterPro" id="IPR000192">
    <property type="entry name" value="Aminotrans_V_dom"/>
</dbReference>
<dbReference type="PANTHER" id="PTHR43586:SF15">
    <property type="entry name" value="BLR3095 PROTEIN"/>
    <property type="match status" value="1"/>
</dbReference>
<evidence type="ECO:0000313" key="2">
    <source>
        <dbReference type="EMBL" id="VAX08385.1"/>
    </source>
</evidence>
<dbReference type="Gene3D" id="3.90.1150.10">
    <property type="entry name" value="Aspartate Aminotransferase, domain 1"/>
    <property type="match status" value="1"/>
</dbReference>
<dbReference type="EMBL" id="UOFW01000239">
    <property type="protein sequence ID" value="VAX08385.1"/>
    <property type="molecule type" value="Genomic_DNA"/>
</dbReference>
<evidence type="ECO:0000259" key="1">
    <source>
        <dbReference type="Pfam" id="PF00266"/>
    </source>
</evidence>
<reference evidence="2" key="1">
    <citation type="submission" date="2018-06" db="EMBL/GenBank/DDBJ databases">
        <authorList>
            <person name="Zhirakovskaya E."/>
        </authorList>
    </citation>
    <scope>NUCLEOTIDE SEQUENCE</scope>
</reference>
<dbReference type="GO" id="GO:0031071">
    <property type="term" value="F:cysteine desulfurase activity"/>
    <property type="evidence" value="ECO:0007669"/>
    <property type="project" value="UniProtKB-EC"/>
</dbReference>
<dbReference type="Gene3D" id="3.40.640.10">
    <property type="entry name" value="Type I PLP-dependent aspartate aminotransferase-like (Major domain)"/>
    <property type="match status" value="1"/>
</dbReference>
<gene>
    <name evidence="2" type="ORF">MNBD_ALPHA03-1898</name>
</gene>
<dbReference type="PANTHER" id="PTHR43586">
    <property type="entry name" value="CYSTEINE DESULFURASE"/>
    <property type="match status" value="1"/>
</dbReference>
<keyword evidence="2" id="KW-0808">Transferase</keyword>
<proteinExistence type="predicted"/>
<dbReference type="EC" id="2.8.1.7" evidence="2"/>